<dbReference type="GeneID" id="19246318"/>
<dbReference type="InParanoid" id="E9DWK9"/>
<name>E9DWK9_METAQ</name>
<dbReference type="EMBL" id="GL698478">
    <property type="protein sequence ID" value="EFY92059.1"/>
    <property type="molecule type" value="Genomic_DNA"/>
</dbReference>
<accession>E9DWK9</accession>
<organism evidence="2">
    <name type="scientific">Metarhizium acridum (strain CQMa 102)</name>
    <dbReference type="NCBI Taxonomy" id="655827"/>
    <lineage>
        <taxon>Eukaryota</taxon>
        <taxon>Fungi</taxon>
        <taxon>Dikarya</taxon>
        <taxon>Ascomycota</taxon>
        <taxon>Pezizomycotina</taxon>
        <taxon>Sordariomycetes</taxon>
        <taxon>Hypocreomycetidae</taxon>
        <taxon>Hypocreales</taxon>
        <taxon>Clavicipitaceae</taxon>
        <taxon>Metarhizium</taxon>
    </lineage>
</organism>
<gene>
    <name evidence="1" type="ORF">MAC_02007</name>
</gene>
<dbReference type="KEGG" id="maw:19246318"/>
<evidence type="ECO:0000313" key="1">
    <source>
        <dbReference type="EMBL" id="EFY92059.1"/>
    </source>
</evidence>
<evidence type="ECO:0000313" key="2">
    <source>
        <dbReference type="Proteomes" id="UP000002499"/>
    </source>
</evidence>
<dbReference type="eggNOG" id="ENOG502RMTY">
    <property type="taxonomic scope" value="Eukaryota"/>
</dbReference>
<dbReference type="HOGENOM" id="CLU_014491_0_0_1"/>
<dbReference type="Proteomes" id="UP000002499">
    <property type="component" value="Unassembled WGS sequence"/>
</dbReference>
<reference evidence="1 2" key="1">
    <citation type="journal article" date="2011" name="PLoS Genet.">
        <title>Genome sequencing and comparative transcriptomics of the model entomopathogenic fungi Metarhizium anisopliae and M. acridum.</title>
        <authorList>
            <person name="Gao Q."/>
            <person name="Jin K."/>
            <person name="Ying S.H."/>
            <person name="Zhang Y."/>
            <person name="Xiao G."/>
            <person name="Shang Y."/>
            <person name="Duan Z."/>
            <person name="Hu X."/>
            <person name="Xie X.Q."/>
            <person name="Zhou G."/>
            <person name="Peng G."/>
            <person name="Luo Z."/>
            <person name="Huang W."/>
            <person name="Wang B."/>
            <person name="Fang W."/>
            <person name="Wang S."/>
            <person name="Zhong Y."/>
            <person name="Ma L.J."/>
            <person name="St Leger R.J."/>
            <person name="Zhao G.P."/>
            <person name="Pei Y."/>
            <person name="Feng M.G."/>
            <person name="Xia Y."/>
            <person name="Wang C."/>
        </authorList>
    </citation>
    <scope>NUCLEOTIDE SEQUENCE [LARGE SCALE GENOMIC DNA]</scope>
    <source>
        <strain evidence="1 2">CQMa 102</strain>
    </source>
</reference>
<keyword evidence="2" id="KW-1185">Reference proteome</keyword>
<dbReference type="OrthoDB" id="5035669at2759"/>
<proteinExistence type="predicted"/>
<protein>
    <submittedName>
        <fullName evidence="1">Uncharacterized protein</fullName>
    </submittedName>
</protein>
<sequence>MSLQTTIPPEWEEDIGEVVKTIKRESLDPFDILRPPHESPPLLIGVVRGPLASGKTRVLPPAINEALVRERADTLVVHLSTQLEIGYLNATDDGRHPNGGFPIYRDSYDGFMRTLRINSETMSDEIAPDERGHSWLQGGILPPKVTILVEEDKSLTAEFCLLLVELLGWADAAARGSLPLAFEAISIFVIGCSDTDSVVWPFLDSAAQAMQAPLPVPSWTLCRPPSQGQYVVSDQNLDEDLGRVAQQVSGSFFVASAAPQKLAVVCFPPWERAERLRGPKKDVQKIDSFTILEDLDHVFTSDYSPPALKIICLPHGFRAPVQLKGFNRVVVFGSPLIEKRITDARTGRIVMAPLRTSKYDEVEEASWAYRSDCPANAVTVYRGTADRPIAKNAERRTKINGEHQAGFFAALSNSQFRSSSIARCAAEMFFVFSGFRDDCLKQLRQMRICRVSPGFEFGGGAEIGDAARSAFYELLPIFDYDPRLALFAALPSSDPKVAVIKIQLAALVKVGLGHIFKFHAKSEDVNTKAKRVELRRRLANDLRGYTRRMASHGSLWTLLALWKSAAIESGSFVTDDAALASSGSLQVGEGLVGITFRESRHVIDLMSTVSQVLAAHHGVQAQPTNFDEEKHEEFTFRHYEELHKHLLQCFIHSAVLAAPAPEDESAGESQRAEEMDFYDMRSYKTVCGSVWVSLVDFDFVERIQKQKCPQHNGKLFGISLEAHKLPGEPFIRVMDWLWIHPSRVAEWFRIAGNGQRAQETFQHVAGLGENMDVL</sequence>
<dbReference type="AlphaFoldDB" id="E9DWK9"/>